<keyword evidence="5" id="KW-1185">Reference proteome</keyword>
<dbReference type="OrthoDB" id="8663148at2"/>
<evidence type="ECO:0000313" key="5">
    <source>
        <dbReference type="Proteomes" id="UP000295701"/>
    </source>
</evidence>
<organism evidence="4 5">
    <name type="scientific">Palleronia sediminis</name>
    <dbReference type="NCBI Taxonomy" id="2547833"/>
    <lineage>
        <taxon>Bacteria</taxon>
        <taxon>Pseudomonadati</taxon>
        <taxon>Pseudomonadota</taxon>
        <taxon>Alphaproteobacteria</taxon>
        <taxon>Rhodobacterales</taxon>
        <taxon>Roseobacteraceae</taxon>
        <taxon>Palleronia</taxon>
    </lineage>
</organism>
<gene>
    <name evidence="4" type="ORF">E2L08_03390</name>
</gene>
<keyword evidence="3" id="KW-0732">Signal</keyword>
<name>A0A4R6AP02_9RHOB</name>
<evidence type="ECO:0000313" key="4">
    <source>
        <dbReference type="EMBL" id="TDL83696.1"/>
    </source>
</evidence>
<feature type="signal peptide" evidence="3">
    <location>
        <begin position="1"/>
        <end position="23"/>
    </location>
</feature>
<dbReference type="AlphaFoldDB" id="A0A4R6AP02"/>
<dbReference type="RefSeq" id="WP_133395649.1">
    <property type="nucleotide sequence ID" value="NZ_SNAA01000002.1"/>
</dbReference>
<dbReference type="InterPro" id="IPR050490">
    <property type="entry name" value="Bact_solute-bd_prot1"/>
</dbReference>
<dbReference type="SUPFAM" id="SSF53850">
    <property type="entry name" value="Periplasmic binding protein-like II"/>
    <property type="match status" value="1"/>
</dbReference>
<comment type="similarity">
    <text evidence="1">Belongs to the bacterial solute-binding protein 1 family.</text>
</comment>
<sequence>MKLHHGLMTGAAVLALGTGMASAQSGDLKFPKGEGAFTWSSLEEFASGHDYSGQSLEITGPWTGADKALFDSVIAYFEDATGADVNYSGSDSFEQDIVISTQSNSAPNIAVFPQPGLVADLAARGSIAELEDDTASFIAENYAAGQSWVDLASFEGPDGNTGLYAFPYKIDVKSLVWYVPEQFEEAGYEVPETYEALKELTEQMASDGVTPWCIGLGSGAATGWPATDWVEDLMLRTVEPAVYDQWTSGELDFDDERVVNAIEEFGWFLQDGYVNGGREAAATTDFRDAPTGLFQFPPECYMHKQATFIPTFFPEGTVVGEDVDFFYFPAPSEGDLGQPVLGAGTMFGITDDSEAARGFIDFLQTPIAHEIWAAQGGLLSPHNGINAEVFANDTGRALNDILLNATTFRFDGSDLMPGEIGAGAFWTQMVEFTTGSADAQTAASAIEARWSELSD</sequence>
<reference evidence="4 5" key="1">
    <citation type="submission" date="2019-03" db="EMBL/GenBank/DDBJ databases">
        <title>Primorskyibacter sp. SS33 isolated from sediments.</title>
        <authorList>
            <person name="Xunke S."/>
        </authorList>
    </citation>
    <scope>NUCLEOTIDE SEQUENCE [LARGE SCALE GENOMIC DNA]</scope>
    <source>
        <strain evidence="4 5">SS33</strain>
    </source>
</reference>
<evidence type="ECO:0000256" key="2">
    <source>
        <dbReference type="ARBA" id="ARBA00022448"/>
    </source>
</evidence>
<dbReference type="Proteomes" id="UP000295701">
    <property type="component" value="Unassembled WGS sequence"/>
</dbReference>
<feature type="chain" id="PRO_5020725108" evidence="3">
    <location>
        <begin position="24"/>
        <end position="455"/>
    </location>
</feature>
<evidence type="ECO:0000256" key="3">
    <source>
        <dbReference type="SAM" id="SignalP"/>
    </source>
</evidence>
<dbReference type="EMBL" id="SNAA01000002">
    <property type="protein sequence ID" value="TDL83696.1"/>
    <property type="molecule type" value="Genomic_DNA"/>
</dbReference>
<dbReference type="Gene3D" id="3.40.190.10">
    <property type="entry name" value="Periplasmic binding protein-like II"/>
    <property type="match status" value="2"/>
</dbReference>
<keyword evidence="2" id="KW-0813">Transport</keyword>
<evidence type="ECO:0000256" key="1">
    <source>
        <dbReference type="ARBA" id="ARBA00008520"/>
    </source>
</evidence>
<proteinExistence type="inferred from homology"/>
<comment type="caution">
    <text evidence="4">The sequence shown here is derived from an EMBL/GenBank/DDBJ whole genome shotgun (WGS) entry which is preliminary data.</text>
</comment>
<dbReference type="PANTHER" id="PTHR43649:SF29">
    <property type="entry name" value="OSMOPROTECTIVE COMPOUNDS-BINDING PROTEIN GGTB"/>
    <property type="match status" value="1"/>
</dbReference>
<accession>A0A4R6AP02</accession>
<protein>
    <submittedName>
        <fullName evidence="4">Carbohydrate ABC transporter substrate-binding protein</fullName>
    </submittedName>
</protein>
<dbReference type="PANTHER" id="PTHR43649">
    <property type="entry name" value="ARABINOSE-BINDING PROTEIN-RELATED"/>
    <property type="match status" value="1"/>
</dbReference>